<dbReference type="GO" id="GO:0005507">
    <property type="term" value="F:copper ion binding"/>
    <property type="evidence" value="ECO:0007669"/>
    <property type="project" value="InterPro"/>
</dbReference>
<dbReference type="Pfam" id="PF00116">
    <property type="entry name" value="COX2"/>
    <property type="match status" value="1"/>
</dbReference>
<dbReference type="GO" id="GO:0016020">
    <property type="term" value="C:membrane"/>
    <property type="evidence" value="ECO:0007669"/>
    <property type="project" value="InterPro"/>
</dbReference>
<proteinExistence type="predicted"/>
<keyword evidence="2" id="KW-0460">Magnesium</keyword>
<evidence type="ECO:0000313" key="7">
    <source>
        <dbReference type="Proteomes" id="UP000024404"/>
    </source>
</evidence>
<keyword evidence="4" id="KW-0472">Membrane</keyword>
<sequence>MAGLGFWLIQYQGRMFRQSELTLKVIDSGKLCFDSFMKSLDDLSAGDFRLFYVDNPCVLPVDVNVACDYFDNPLNLLHLWLILIGFSSWLISYYLKKGI</sequence>
<reference evidence="6" key="2">
    <citation type="submission" date="2022-06" db="UniProtKB">
        <authorList>
            <consortium name="EnsemblMetazoa"/>
        </authorList>
    </citation>
    <scope>IDENTIFICATION</scope>
</reference>
<evidence type="ECO:0000256" key="4">
    <source>
        <dbReference type="SAM" id="Phobius"/>
    </source>
</evidence>
<keyword evidence="4" id="KW-0812">Transmembrane</keyword>
<dbReference type="GO" id="GO:0004129">
    <property type="term" value="F:cytochrome-c oxidase activity"/>
    <property type="evidence" value="ECO:0007669"/>
    <property type="project" value="UniProtKB-EC"/>
</dbReference>
<dbReference type="InterPro" id="IPR002429">
    <property type="entry name" value="CcO_II-like_C"/>
</dbReference>
<evidence type="ECO:0000259" key="5">
    <source>
        <dbReference type="Pfam" id="PF00116"/>
    </source>
</evidence>
<comment type="catalytic activity">
    <reaction evidence="3">
        <text>4 Fe(II)-[cytochrome c] + O2 + 8 H(+)(in) = 4 Fe(III)-[cytochrome c] + 2 H2O + 4 H(+)(out)</text>
        <dbReference type="Rhea" id="RHEA:11436"/>
        <dbReference type="Rhea" id="RHEA-COMP:10350"/>
        <dbReference type="Rhea" id="RHEA-COMP:14399"/>
        <dbReference type="ChEBI" id="CHEBI:15377"/>
        <dbReference type="ChEBI" id="CHEBI:15378"/>
        <dbReference type="ChEBI" id="CHEBI:15379"/>
        <dbReference type="ChEBI" id="CHEBI:29033"/>
        <dbReference type="ChEBI" id="CHEBI:29034"/>
        <dbReference type="EC" id="7.1.1.9"/>
    </reaction>
    <physiologicalReaction direction="left-to-right" evidence="3">
        <dbReference type="Rhea" id="RHEA:11437"/>
    </physiologicalReaction>
</comment>
<dbReference type="EMBL" id="CMVM020000283">
    <property type="status" value="NOT_ANNOTATED_CDS"/>
    <property type="molecule type" value="Genomic_DNA"/>
</dbReference>
<evidence type="ECO:0000313" key="6">
    <source>
        <dbReference type="EnsemblMetazoa" id="OVOC9554.1"/>
    </source>
</evidence>
<dbReference type="InterPro" id="IPR008972">
    <property type="entry name" value="Cupredoxin"/>
</dbReference>
<feature type="transmembrane region" description="Helical" evidence="4">
    <location>
        <begin position="77"/>
        <end position="95"/>
    </location>
</feature>
<name>A0A8R1U3T0_ONCVO</name>
<dbReference type="AlphaFoldDB" id="A0A8R1U3T0"/>
<comment type="cofactor">
    <cofactor evidence="1">
        <name>Cu cation</name>
        <dbReference type="ChEBI" id="CHEBI:23378"/>
    </cofactor>
</comment>
<feature type="domain" description="Cytochrome oxidase subunit II copper A binding" evidence="5">
    <location>
        <begin position="22"/>
        <end position="67"/>
    </location>
</feature>
<evidence type="ECO:0000256" key="2">
    <source>
        <dbReference type="ARBA" id="ARBA00022842"/>
    </source>
</evidence>
<organism evidence="6 7">
    <name type="scientific">Onchocerca volvulus</name>
    <dbReference type="NCBI Taxonomy" id="6282"/>
    <lineage>
        <taxon>Eukaryota</taxon>
        <taxon>Metazoa</taxon>
        <taxon>Ecdysozoa</taxon>
        <taxon>Nematoda</taxon>
        <taxon>Chromadorea</taxon>
        <taxon>Rhabditida</taxon>
        <taxon>Spirurina</taxon>
        <taxon>Spiruromorpha</taxon>
        <taxon>Filarioidea</taxon>
        <taxon>Onchocercidae</taxon>
        <taxon>Onchocerca</taxon>
    </lineage>
</organism>
<dbReference type="Proteomes" id="UP000024404">
    <property type="component" value="Unassembled WGS sequence"/>
</dbReference>
<dbReference type="EnsemblMetazoa" id="OVOC9554.1">
    <property type="protein sequence ID" value="OVOC9554.1"/>
    <property type="gene ID" value="WBGene00246363"/>
</dbReference>
<protein>
    <submittedName>
        <fullName evidence="6">COX2_CUA domain-containing protein</fullName>
    </submittedName>
</protein>
<accession>A0A8R1U3T0</accession>
<evidence type="ECO:0000256" key="3">
    <source>
        <dbReference type="ARBA" id="ARBA00049512"/>
    </source>
</evidence>
<evidence type="ECO:0000256" key="1">
    <source>
        <dbReference type="ARBA" id="ARBA00001935"/>
    </source>
</evidence>
<dbReference type="SUPFAM" id="SSF49503">
    <property type="entry name" value="Cupredoxins"/>
    <property type="match status" value="1"/>
</dbReference>
<keyword evidence="4" id="KW-1133">Transmembrane helix</keyword>
<reference evidence="7" key="1">
    <citation type="submission" date="2013-10" db="EMBL/GenBank/DDBJ databases">
        <title>Genome sequencing of Onchocerca volvulus.</title>
        <authorList>
            <person name="Cotton J."/>
            <person name="Tsai J."/>
            <person name="Stanley E."/>
            <person name="Tracey A."/>
            <person name="Holroyd N."/>
            <person name="Lustigman S."/>
            <person name="Berriman M."/>
        </authorList>
    </citation>
    <scope>NUCLEOTIDE SEQUENCE</scope>
</reference>
<keyword evidence="7" id="KW-1185">Reference proteome</keyword>